<dbReference type="Proteomes" id="UP000514509">
    <property type="component" value="Plasmid unnamed"/>
</dbReference>
<keyword evidence="2" id="KW-1185">Reference proteome</keyword>
<reference evidence="1 2" key="1">
    <citation type="submission" date="2020-06" db="EMBL/GenBank/DDBJ databases">
        <authorList>
            <person name="Hwang Y.J."/>
        </authorList>
    </citation>
    <scope>NUCLEOTIDE SEQUENCE [LARGE SCALE GENOMIC DNA]</scope>
    <source>
        <strain evidence="1 2">KUDC8001</strain>
        <plasmid evidence="1 2">unnamed</plasmid>
    </source>
</reference>
<protein>
    <recommendedName>
        <fullName evidence="3">STAS/SEC14 domain-containing protein</fullName>
    </recommendedName>
</protein>
<organism evidence="1 2">
    <name type="scientific">Adhaeribacter radiodurans</name>
    <dbReference type="NCBI Taxonomy" id="2745197"/>
    <lineage>
        <taxon>Bacteria</taxon>
        <taxon>Pseudomonadati</taxon>
        <taxon>Bacteroidota</taxon>
        <taxon>Cytophagia</taxon>
        <taxon>Cytophagales</taxon>
        <taxon>Hymenobacteraceae</taxon>
        <taxon>Adhaeribacter</taxon>
    </lineage>
</organism>
<reference evidence="1 2" key="2">
    <citation type="submission" date="2020-08" db="EMBL/GenBank/DDBJ databases">
        <title>Adhaeribacter dokdonensis sp. nov., isolated from the rhizosphere of Elymus tsukushiensis, a plant native to the Dokdo Islands, Republic of Korea.</title>
        <authorList>
            <person name="Ghim S.Y."/>
        </authorList>
    </citation>
    <scope>NUCLEOTIDE SEQUENCE [LARGE SCALE GENOMIC DNA]</scope>
    <source>
        <strain evidence="1 2">KUDC8001</strain>
        <plasmid evidence="1 2">unnamed</plasmid>
    </source>
</reference>
<sequence length="142" mass="16241">MILFDNGFFHLDYDPATDTVFVKLPDMRTQGLSEAEECFRIMVEHVNNYHVQNLLLDSRQALVEVGDTEYNHLIYRVSLQLKKTNLKKVARLASSLPKLESMAHWVQAQVLTSPPASYLIKNFTSQEAALEWLTGNSLRSDI</sequence>
<evidence type="ECO:0008006" key="3">
    <source>
        <dbReference type="Google" id="ProtNLM"/>
    </source>
</evidence>
<geneLocation type="plasmid" evidence="1 2">
    <name>unnamed</name>
</geneLocation>
<proteinExistence type="predicted"/>
<evidence type="ECO:0000313" key="1">
    <source>
        <dbReference type="EMBL" id="QMU26510.1"/>
    </source>
</evidence>
<name>A0A7L7L146_9BACT</name>
<dbReference type="EMBL" id="CP055152">
    <property type="protein sequence ID" value="QMU26510.1"/>
    <property type="molecule type" value="Genomic_DNA"/>
</dbReference>
<gene>
    <name evidence="1" type="ORF">HUW48_00105</name>
</gene>
<dbReference type="RefSeq" id="WP_182411451.1">
    <property type="nucleotide sequence ID" value="NZ_CP055152.1"/>
</dbReference>
<dbReference type="AlphaFoldDB" id="A0A7L7L146"/>
<accession>A0A7L7L146</accession>
<keyword evidence="1" id="KW-0614">Plasmid</keyword>
<dbReference type="KEGG" id="add:HUW48_00105"/>
<evidence type="ECO:0000313" key="2">
    <source>
        <dbReference type="Proteomes" id="UP000514509"/>
    </source>
</evidence>